<feature type="domain" description="FAS1" evidence="3">
    <location>
        <begin position="213"/>
        <end position="307"/>
    </location>
</feature>
<dbReference type="AlphaFoldDB" id="A0A2C9U7K5"/>
<protein>
    <recommendedName>
        <fullName evidence="3">FAS1 domain-containing protein</fullName>
    </recommendedName>
</protein>
<accession>A0A2C9U7K5</accession>
<gene>
    <name evidence="4" type="ORF">MANES_17G075200v8</name>
</gene>
<organism evidence="4 5">
    <name type="scientific">Manihot esculenta</name>
    <name type="common">Cassava</name>
    <name type="synonym">Jatropha manihot</name>
    <dbReference type="NCBI Taxonomy" id="3983"/>
    <lineage>
        <taxon>Eukaryota</taxon>
        <taxon>Viridiplantae</taxon>
        <taxon>Streptophyta</taxon>
        <taxon>Embryophyta</taxon>
        <taxon>Tracheophyta</taxon>
        <taxon>Spermatophyta</taxon>
        <taxon>Magnoliopsida</taxon>
        <taxon>eudicotyledons</taxon>
        <taxon>Gunneridae</taxon>
        <taxon>Pentapetalae</taxon>
        <taxon>rosids</taxon>
        <taxon>fabids</taxon>
        <taxon>Malpighiales</taxon>
        <taxon>Euphorbiaceae</taxon>
        <taxon>Crotonoideae</taxon>
        <taxon>Manihoteae</taxon>
        <taxon>Manihot</taxon>
    </lineage>
</organism>
<dbReference type="OMA" id="FFANMYY"/>
<dbReference type="InterPro" id="IPR000782">
    <property type="entry name" value="FAS1_domain"/>
</dbReference>
<keyword evidence="5" id="KW-1185">Reference proteome</keyword>
<feature type="chain" id="PRO_5012654887" description="FAS1 domain-containing protein" evidence="2">
    <location>
        <begin position="21"/>
        <end position="350"/>
    </location>
</feature>
<dbReference type="Gene3D" id="2.30.180.10">
    <property type="entry name" value="FAS1 domain"/>
    <property type="match status" value="1"/>
</dbReference>
<name>A0A2C9U7K5_MANES</name>
<dbReference type="STRING" id="3983.A0A2C9U7K5"/>
<dbReference type="SMART" id="SM00554">
    <property type="entry name" value="FAS1"/>
    <property type="match status" value="2"/>
</dbReference>
<dbReference type="PANTHER" id="PTHR33985:SF13">
    <property type="entry name" value="FAS1 DOMAIN-CONTAINING PROTEIN"/>
    <property type="match status" value="1"/>
</dbReference>
<feature type="signal peptide" evidence="2">
    <location>
        <begin position="1"/>
        <end position="20"/>
    </location>
</feature>
<dbReference type="EMBL" id="CM004403">
    <property type="protein sequence ID" value="OAY25206.1"/>
    <property type="molecule type" value="Genomic_DNA"/>
</dbReference>
<dbReference type="InterPro" id="IPR036378">
    <property type="entry name" value="FAS1_dom_sf"/>
</dbReference>
<dbReference type="OrthoDB" id="1893649at2759"/>
<sequence>MATQLLIFLTLLSFLSVSSPLPADNIHDAASNLSISGYTSMALTLEFGSQSIIPPSSSLTIFSPPDIEFSKVGQPSLSLLQFHFSPLFFSPQSLKILPPGTKIPTLNANHSLIITSSPSDVDVSLNGVKINGSAIYNDGSLVVFGIEKFLDPDFEVSGSISGRPAQGFRCSGNGDDFHMFEKASGALRSRGYSIMASFLDLQLTEFKNQTFITIFAPEDEIVKSLIGNFTEYRSIFLRHFVPCKIASNDLANLENGVLLPTYLDEFLINVTRSGDTVLLSGVQVVAPDLYNNSWLAVHGLLRGSFVGQENSHQAPRSSSGGRRNRENIAADFMLWTSLSLLFLCIFYQNI</sequence>
<dbReference type="Gramene" id="Manes.17G075200.1.v8.1">
    <property type="protein sequence ID" value="Manes.17G075200.1.v8.1.CDS.1"/>
    <property type="gene ID" value="Manes.17G075200.v8.1"/>
</dbReference>
<dbReference type="PANTHER" id="PTHR33985">
    <property type="entry name" value="OS02G0491300 PROTEIN-RELATED"/>
    <property type="match status" value="1"/>
</dbReference>
<dbReference type="SUPFAM" id="SSF82153">
    <property type="entry name" value="FAS1 domain"/>
    <property type="match status" value="1"/>
</dbReference>
<dbReference type="Proteomes" id="UP000091857">
    <property type="component" value="Chromosome 17"/>
</dbReference>
<dbReference type="InterPro" id="IPR052806">
    <property type="entry name" value="Fasciclin-like_AGP"/>
</dbReference>
<evidence type="ECO:0000313" key="5">
    <source>
        <dbReference type="Proteomes" id="UP000091857"/>
    </source>
</evidence>
<evidence type="ECO:0000256" key="2">
    <source>
        <dbReference type="SAM" id="SignalP"/>
    </source>
</evidence>
<keyword evidence="2" id="KW-0732">Signal</keyword>
<evidence type="ECO:0000256" key="1">
    <source>
        <dbReference type="ARBA" id="ARBA00007843"/>
    </source>
</evidence>
<evidence type="ECO:0000259" key="3">
    <source>
        <dbReference type="SMART" id="SM00554"/>
    </source>
</evidence>
<dbReference type="Pfam" id="PF02469">
    <property type="entry name" value="Fasciclin"/>
    <property type="match status" value="1"/>
</dbReference>
<reference evidence="5" key="1">
    <citation type="journal article" date="2016" name="Nat. Biotechnol.">
        <title>Sequencing wild and cultivated cassava and related species reveals extensive interspecific hybridization and genetic diversity.</title>
        <authorList>
            <person name="Bredeson J.V."/>
            <person name="Lyons J.B."/>
            <person name="Prochnik S.E."/>
            <person name="Wu G.A."/>
            <person name="Ha C.M."/>
            <person name="Edsinger-Gonzales E."/>
            <person name="Grimwood J."/>
            <person name="Schmutz J."/>
            <person name="Rabbi I.Y."/>
            <person name="Egesi C."/>
            <person name="Nauluvula P."/>
            <person name="Lebot V."/>
            <person name="Ndunguru J."/>
            <person name="Mkamilo G."/>
            <person name="Bart R.S."/>
            <person name="Setter T.L."/>
            <person name="Gleadow R.M."/>
            <person name="Kulakow P."/>
            <person name="Ferguson M.E."/>
            <person name="Rounsley S."/>
            <person name="Rokhsar D.S."/>
        </authorList>
    </citation>
    <scope>NUCLEOTIDE SEQUENCE [LARGE SCALE GENOMIC DNA]</scope>
    <source>
        <strain evidence="5">cv. AM560-2</strain>
    </source>
</reference>
<comment type="caution">
    <text evidence="4">The sequence shown here is derived from an EMBL/GenBank/DDBJ whole genome shotgun (WGS) entry which is preliminary data.</text>
</comment>
<comment type="similarity">
    <text evidence="1">Belongs to the fasciclin-like AGP family.</text>
</comment>
<proteinExistence type="inferred from homology"/>
<feature type="domain" description="FAS1" evidence="3">
    <location>
        <begin position="60"/>
        <end position="153"/>
    </location>
</feature>
<evidence type="ECO:0000313" key="4">
    <source>
        <dbReference type="EMBL" id="OAY25206.1"/>
    </source>
</evidence>